<dbReference type="AlphaFoldDB" id="A0A9W6SYJ0"/>
<feature type="region of interest" description="Disordered" evidence="5">
    <location>
        <begin position="365"/>
        <end position="392"/>
    </location>
</feature>
<keyword evidence="2 6" id="KW-0812">Transmembrane</keyword>
<feature type="compositionally biased region" description="Low complexity" evidence="5">
    <location>
        <begin position="31"/>
        <end position="47"/>
    </location>
</feature>
<feature type="transmembrane region" description="Helical" evidence="6">
    <location>
        <begin position="96"/>
        <end position="118"/>
    </location>
</feature>
<feature type="transmembrane region" description="Helical" evidence="6">
    <location>
        <begin position="173"/>
        <end position="192"/>
    </location>
</feature>
<comment type="caution">
    <text evidence="7">The sequence shown here is derived from an EMBL/GenBank/DDBJ whole genome shotgun (WGS) entry which is preliminary data.</text>
</comment>
<evidence type="ECO:0000313" key="7">
    <source>
        <dbReference type="EMBL" id="GME68742.1"/>
    </source>
</evidence>
<feature type="region of interest" description="Disordered" evidence="5">
    <location>
        <begin position="18"/>
        <end position="48"/>
    </location>
</feature>
<feature type="transmembrane region" description="Helical" evidence="6">
    <location>
        <begin position="253"/>
        <end position="275"/>
    </location>
</feature>
<reference evidence="7" key="1">
    <citation type="submission" date="2023-04" db="EMBL/GenBank/DDBJ databases">
        <title>Candida boidinii NBRC 10035.</title>
        <authorList>
            <person name="Ichikawa N."/>
            <person name="Sato H."/>
            <person name="Tonouchi N."/>
        </authorList>
    </citation>
    <scope>NUCLEOTIDE SEQUENCE</scope>
    <source>
        <strain evidence="7">NBRC 10035</strain>
    </source>
</reference>
<evidence type="ECO:0000256" key="6">
    <source>
        <dbReference type="SAM" id="Phobius"/>
    </source>
</evidence>
<dbReference type="InterPro" id="IPR051076">
    <property type="entry name" value="Golgi_membrane_TVP38/TMEM64"/>
</dbReference>
<evidence type="ECO:0000256" key="1">
    <source>
        <dbReference type="ARBA" id="ARBA00004127"/>
    </source>
</evidence>
<organism evidence="7 8">
    <name type="scientific">Candida boidinii</name>
    <name type="common">Yeast</name>
    <dbReference type="NCBI Taxonomy" id="5477"/>
    <lineage>
        <taxon>Eukaryota</taxon>
        <taxon>Fungi</taxon>
        <taxon>Dikarya</taxon>
        <taxon>Ascomycota</taxon>
        <taxon>Saccharomycotina</taxon>
        <taxon>Pichiomycetes</taxon>
        <taxon>Pichiales</taxon>
        <taxon>Pichiaceae</taxon>
        <taxon>Ogataea</taxon>
        <taxon>Ogataea/Candida clade</taxon>
    </lineage>
</organism>
<evidence type="ECO:0000256" key="5">
    <source>
        <dbReference type="SAM" id="MobiDB-lite"/>
    </source>
</evidence>
<evidence type="ECO:0000256" key="4">
    <source>
        <dbReference type="ARBA" id="ARBA00023136"/>
    </source>
</evidence>
<sequence>MNFNRGYQNLEIDTDEDDLVSYSGDSTSPANNSRYNNSNNNNSSSSRVLSRFPQFHSNNNNSGTAASSFNTIIEQSRASLAKYSKWFYSQSITKRILIIVIVIIFVILDLLLIIYHQAVLSYMISAADYLKSSGFKGEFILFLTVFIISFPPMAGYSMTSSIIAMTYGVSIKGYLVLSISTIIGSCCSFLVFQKLLIEKSKILIEQNSNFKLINIVLTDGHSYYEKIFIIFLVRLCPTPYSFTNGALASLPDLSITVFFLANVLVTPKFLLILYLGQKLRDYDRDNSGSEKFADLMSAAVPAIAFFAITYVLYKRVMERLREINESRVFSGEDELQDHNNESFGDDIDFDLDLDIENQIPNAQWQKNSGGIHHQNSHHDENNEDSSDERLIL</sequence>
<name>A0A9W6SYJ0_CANBO</name>
<accession>A0A9W6SYJ0</accession>
<protein>
    <submittedName>
        <fullName evidence="7">Unnamed protein product</fullName>
    </submittedName>
</protein>
<keyword evidence="4 6" id="KW-0472">Membrane</keyword>
<feature type="transmembrane region" description="Helical" evidence="6">
    <location>
        <begin position="139"/>
        <end position="167"/>
    </location>
</feature>
<dbReference type="GO" id="GO:0012505">
    <property type="term" value="C:endomembrane system"/>
    <property type="evidence" value="ECO:0007669"/>
    <property type="project" value="UniProtKB-SubCell"/>
</dbReference>
<dbReference type="EMBL" id="BSXN01000480">
    <property type="protein sequence ID" value="GME68742.1"/>
    <property type="molecule type" value="Genomic_DNA"/>
</dbReference>
<proteinExistence type="predicted"/>
<dbReference type="PANTHER" id="PTHR47549">
    <property type="entry name" value="GOLGI APPARATUS MEMBRANE PROTEIN TVP38-RELATED"/>
    <property type="match status" value="1"/>
</dbReference>
<evidence type="ECO:0000313" key="8">
    <source>
        <dbReference type="Proteomes" id="UP001165120"/>
    </source>
</evidence>
<keyword evidence="3 6" id="KW-1133">Transmembrane helix</keyword>
<keyword evidence="8" id="KW-1185">Reference proteome</keyword>
<feature type="transmembrane region" description="Helical" evidence="6">
    <location>
        <begin position="295"/>
        <end position="313"/>
    </location>
</feature>
<comment type="subcellular location">
    <subcellularLocation>
        <location evidence="1">Endomembrane system</location>
        <topology evidence="1">Multi-pass membrane protein</topology>
    </subcellularLocation>
</comment>
<gene>
    <name evidence="7" type="ORF">Cboi02_000183300</name>
</gene>
<evidence type="ECO:0000256" key="3">
    <source>
        <dbReference type="ARBA" id="ARBA00022989"/>
    </source>
</evidence>
<evidence type="ECO:0000256" key="2">
    <source>
        <dbReference type="ARBA" id="ARBA00022692"/>
    </source>
</evidence>
<dbReference type="Proteomes" id="UP001165120">
    <property type="component" value="Unassembled WGS sequence"/>
</dbReference>